<protein>
    <submittedName>
        <fullName evidence="1">Uncharacterized protein</fullName>
    </submittedName>
</protein>
<comment type="caution">
    <text evidence="1">The sequence shown here is derived from an EMBL/GenBank/DDBJ whole genome shotgun (WGS) entry which is preliminary data.</text>
</comment>
<sequence>MPARARVVVCGFDPMLVKGYVKTGFRALWWHIPDELYEEFNPKPGDHITGKLLKVWKGTTKDEPAPLTHEPNEPFHWNFSKESGLAVVLPPETIVKYELTEFHFIEVLIDKIEDKPVYPGEERVSSKMWPMERMSKLPYVVDYIPA</sequence>
<reference evidence="1" key="1">
    <citation type="journal article" date="2020" name="mSystems">
        <title>Genome- and Community-Level Interaction Insights into Carbon Utilization and Element Cycling Functions of Hydrothermarchaeota in Hydrothermal Sediment.</title>
        <authorList>
            <person name="Zhou Z."/>
            <person name="Liu Y."/>
            <person name="Xu W."/>
            <person name="Pan J."/>
            <person name="Luo Z.H."/>
            <person name="Li M."/>
        </authorList>
    </citation>
    <scope>NUCLEOTIDE SEQUENCE [LARGE SCALE GENOMIC DNA]</scope>
    <source>
        <strain evidence="1">SpSt-776</strain>
    </source>
</reference>
<proteinExistence type="predicted"/>
<dbReference type="EMBL" id="DTHB01000053">
    <property type="protein sequence ID" value="HGB15331.1"/>
    <property type="molecule type" value="Genomic_DNA"/>
</dbReference>
<evidence type="ECO:0000313" key="1">
    <source>
        <dbReference type="EMBL" id="HGB15331.1"/>
    </source>
</evidence>
<organism evidence="1">
    <name type="scientific">Desulfobacca acetoxidans</name>
    <dbReference type="NCBI Taxonomy" id="60893"/>
    <lineage>
        <taxon>Bacteria</taxon>
        <taxon>Pseudomonadati</taxon>
        <taxon>Thermodesulfobacteriota</taxon>
        <taxon>Desulfobaccia</taxon>
        <taxon>Desulfobaccales</taxon>
        <taxon>Desulfobaccaceae</taxon>
        <taxon>Desulfobacca</taxon>
    </lineage>
</organism>
<name>A0A7C3WK94_9BACT</name>
<dbReference type="AlphaFoldDB" id="A0A7C3WK94"/>
<accession>A0A7C3WK94</accession>
<gene>
    <name evidence="1" type="ORF">ENV62_08870</name>
</gene>